<dbReference type="GO" id="GO:0006412">
    <property type="term" value="P:translation"/>
    <property type="evidence" value="ECO:0007669"/>
    <property type="project" value="InterPro"/>
</dbReference>
<keyword evidence="1" id="KW-0689">Ribosomal protein</keyword>
<evidence type="ECO:0000313" key="2">
    <source>
        <dbReference type="Proteomes" id="UP000285301"/>
    </source>
</evidence>
<dbReference type="Proteomes" id="UP000285301">
    <property type="component" value="Unassembled WGS sequence"/>
</dbReference>
<dbReference type="AlphaFoldDB" id="A0A443QJI5"/>
<protein>
    <submittedName>
        <fullName evidence="1">39S ribosomal protein L27-like protein</fullName>
    </submittedName>
</protein>
<dbReference type="GO" id="GO:0003735">
    <property type="term" value="F:structural constituent of ribosome"/>
    <property type="evidence" value="ECO:0007669"/>
    <property type="project" value="InterPro"/>
</dbReference>
<keyword evidence="2" id="KW-1185">Reference proteome</keyword>
<gene>
    <name evidence="1" type="ORF">B4U79_04808</name>
</gene>
<evidence type="ECO:0000313" key="1">
    <source>
        <dbReference type="EMBL" id="RWS03139.1"/>
    </source>
</evidence>
<dbReference type="STRING" id="1965070.A0A443QJI5"/>
<dbReference type="GO" id="GO:0005840">
    <property type="term" value="C:ribosome"/>
    <property type="evidence" value="ECO:0007669"/>
    <property type="project" value="UniProtKB-KW"/>
</dbReference>
<dbReference type="OrthoDB" id="1867012at2759"/>
<proteinExistence type="predicted"/>
<dbReference type="SUPFAM" id="SSF110324">
    <property type="entry name" value="Ribosomal L27 protein-like"/>
    <property type="match status" value="1"/>
</dbReference>
<sequence length="151" mass="16964">MALFTCVRAPKVLFDSSVVPIAVNLVRFLNAPPNRRVMRDSVKARRLGSARLTLRGLKVPAGSFVQERDIICSQTSLKYHPGLNTGIDPRENVLYATCDGTLIVTTEKFNPNKDHELVQKSYSDLRGNLFKLYVHVIPPKDEVVFKLIDLV</sequence>
<dbReference type="Gene3D" id="2.40.50.100">
    <property type="match status" value="1"/>
</dbReference>
<accession>A0A443QJI5</accession>
<organism evidence="1 2">
    <name type="scientific">Dinothrombium tinctorium</name>
    <dbReference type="NCBI Taxonomy" id="1965070"/>
    <lineage>
        <taxon>Eukaryota</taxon>
        <taxon>Metazoa</taxon>
        <taxon>Ecdysozoa</taxon>
        <taxon>Arthropoda</taxon>
        <taxon>Chelicerata</taxon>
        <taxon>Arachnida</taxon>
        <taxon>Acari</taxon>
        <taxon>Acariformes</taxon>
        <taxon>Trombidiformes</taxon>
        <taxon>Prostigmata</taxon>
        <taxon>Anystina</taxon>
        <taxon>Parasitengona</taxon>
        <taxon>Trombidioidea</taxon>
        <taxon>Trombidiidae</taxon>
        <taxon>Dinothrombium</taxon>
    </lineage>
</organism>
<keyword evidence="1" id="KW-0687">Ribonucleoprotein</keyword>
<dbReference type="Pfam" id="PF01016">
    <property type="entry name" value="Ribosomal_L27"/>
    <property type="match status" value="1"/>
</dbReference>
<name>A0A443QJI5_9ACAR</name>
<dbReference type="EMBL" id="NCKU01006806">
    <property type="protein sequence ID" value="RWS03139.1"/>
    <property type="molecule type" value="Genomic_DNA"/>
</dbReference>
<dbReference type="InterPro" id="IPR001684">
    <property type="entry name" value="Ribosomal_bL27"/>
</dbReference>
<reference evidence="1 2" key="1">
    <citation type="journal article" date="2018" name="Gigascience">
        <title>Genomes of trombidid mites reveal novel predicted allergens and laterally-transferred genes associated with secondary metabolism.</title>
        <authorList>
            <person name="Dong X."/>
            <person name="Chaisiri K."/>
            <person name="Xia D."/>
            <person name="Armstrong S.D."/>
            <person name="Fang Y."/>
            <person name="Donnelly M.J."/>
            <person name="Kadowaki T."/>
            <person name="McGarry J.W."/>
            <person name="Darby A.C."/>
            <person name="Makepeace B.L."/>
        </authorList>
    </citation>
    <scope>NUCLEOTIDE SEQUENCE [LARGE SCALE GENOMIC DNA]</scope>
    <source>
        <strain evidence="1">UoL-WK</strain>
    </source>
</reference>
<comment type="caution">
    <text evidence="1">The sequence shown here is derived from an EMBL/GenBank/DDBJ whole genome shotgun (WGS) entry which is preliminary data.</text>
</comment>